<dbReference type="Gene3D" id="1.20.120.1760">
    <property type="match status" value="1"/>
</dbReference>
<proteinExistence type="predicted"/>
<evidence type="ECO:0000256" key="13">
    <source>
        <dbReference type="ARBA" id="ARBA00023264"/>
    </source>
</evidence>
<evidence type="ECO:0000256" key="6">
    <source>
        <dbReference type="ARBA" id="ARBA00022679"/>
    </source>
</evidence>
<evidence type="ECO:0000256" key="10">
    <source>
        <dbReference type="ARBA" id="ARBA00023136"/>
    </source>
</evidence>
<dbReference type="InterPro" id="IPR000462">
    <property type="entry name" value="CDP-OH_P_trans"/>
</dbReference>
<evidence type="ECO:0008006" key="16">
    <source>
        <dbReference type="Google" id="ProtNLM"/>
    </source>
</evidence>
<dbReference type="AlphaFoldDB" id="A0A094SG08"/>
<keyword evidence="5" id="KW-0997">Cell inner membrane</keyword>
<dbReference type="PIRSF" id="PIRSF000851">
    <property type="entry name" value="PcS"/>
    <property type="match status" value="1"/>
</dbReference>
<protein>
    <recommendedName>
        <fullName evidence="16">Phosphatidylcholine synthase</fullName>
    </recommendedName>
</protein>
<dbReference type="InterPro" id="IPR043130">
    <property type="entry name" value="CDP-OH_PTrfase_TM_dom"/>
</dbReference>
<keyword evidence="12" id="KW-0464">Manganese</keyword>
<reference evidence="15" key="1">
    <citation type="submission" date="2014-05" db="EMBL/GenBank/DDBJ databases">
        <title>Key roles for freshwater Actinobacteria revealed by deep metagenomic sequencing.</title>
        <authorList>
            <person name="Ghai R."/>
            <person name="Mizuno C.M."/>
            <person name="Picazo A."/>
            <person name="Camacho A."/>
            <person name="Rodriguez-Valera F."/>
        </authorList>
    </citation>
    <scope>NUCLEOTIDE SEQUENCE</scope>
</reference>
<keyword evidence="7 14" id="KW-0812">Transmembrane</keyword>
<dbReference type="GO" id="GO:0008654">
    <property type="term" value="P:phospholipid biosynthetic process"/>
    <property type="evidence" value="ECO:0007669"/>
    <property type="project" value="UniProtKB-KW"/>
</dbReference>
<evidence type="ECO:0000256" key="4">
    <source>
        <dbReference type="ARBA" id="ARBA00022516"/>
    </source>
</evidence>
<dbReference type="InterPro" id="IPR026027">
    <property type="entry name" value="PcS"/>
</dbReference>
<keyword evidence="8 14" id="KW-1133">Transmembrane helix</keyword>
<feature type="transmembrane region" description="Helical" evidence="14">
    <location>
        <begin position="141"/>
        <end position="164"/>
    </location>
</feature>
<dbReference type="Pfam" id="PF01066">
    <property type="entry name" value="CDP-OH_P_transf"/>
    <property type="match status" value="1"/>
</dbReference>
<feature type="transmembrane region" description="Helical" evidence="14">
    <location>
        <begin position="214"/>
        <end position="236"/>
    </location>
</feature>
<gene>
    <name evidence="15" type="ORF">GM50_12295</name>
</gene>
<name>A0A094SG08_9ZZZZ</name>
<evidence type="ECO:0000256" key="7">
    <source>
        <dbReference type="ARBA" id="ARBA00022692"/>
    </source>
</evidence>
<evidence type="ECO:0000256" key="3">
    <source>
        <dbReference type="ARBA" id="ARBA00022475"/>
    </source>
</evidence>
<evidence type="ECO:0000256" key="8">
    <source>
        <dbReference type="ARBA" id="ARBA00022989"/>
    </source>
</evidence>
<evidence type="ECO:0000256" key="12">
    <source>
        <dbReference type="ARBA" id="ARBA00023211"/>
    </source>
</evidence>
<keyword evidence="10 14" id="KW-0472">Membrane</keyword>
<comment type="caution">
    <text evidence="15">The sequence shown here is derived from an EMBL/GenBank/DDBJ whole genome shotgun (WGS) entry which is preliminary data.</text>
</comment>
<comment type="subcellular location">
    <subcellularLocation>
        <location evidence="2">Cell inner membrane</location>
        <topology evidence="2">Multi-pass membrane protein</topology>
    </subcellularLocation>
</comment>
<evidence type="ECO:0000256" key="1">
    <source>
        <dbReference type="ARBA" id="ARBA00001936"/>
    </source>
</evidence>
<organism evidence="15">
    <name type="scientific">freshwater metagenome</name>
    <dbReference type="NCBI Taxonomy" id="449393"/>
    <lineage>
        <taxon>unclassified sequences</taxon>
        <taxon>metagenomes</taxon>
        <taxon>ecological metagenomes</taxon>
    </lineage>
</organism>
<dbReference type="GO" id="GO:0016780">
    <property type="term" value="F:phosphotransferase activity, for other substituted phosphate groups"/>
    <property type="evidence" value="ECO:0007669"/>
    <property type="project" value="InterPro"/>
</dbReference>
<comment type="cofactor">
    <cofactor evidence="1">
        <name>Mn(2+)</name>
        <dbReference type="ChEBI" id="CHEBI:29035"/>
    </cofactor>
</comment>
<keyword evidence="11" id="KW-0594">Phospholipid biosynthesis</keyword>
<feature type="transmembrane region" description="Helical" evidence="14">
    <location>
        <begin position="12"/>
        <end position="35"/>
    </location>
</feature>
<feature type="transmembrane region" description="Helical" evidence="14">
    <location>
        <begin position="185"/>
        <end position="202"/>
    </location>
</feature>
<feature type="transmembrane region" description="Helical" evidence="14">
    <location>
        <begin position="104"/>
        <end position="121"/>
    </location>
</feature>
<evidence type="ECO:0000256" key="9">
    <source>
        <dbReference type="ARBA" id="ARBA00023098"/>
    </source>
</evidence>
<accession>A0A094SG08</accession>
<evidence type="ECO:0000313" key="15">
    <source>
        <dbReference type="EMBL" id="KGA17218.1"/>
    </source>
</evidence>
<evidence type="ECO:0000256" key="14">
    <source>
        <dbReference type="SAM" id="Phobius"/>
    </source>
</evidence>
<keyword evidence="4" id="KW-0444">Lipid biosynthesis</keyword>
<feature type="transmembrane region" description="Helical" evidence="14">
    <location>
        <begin position="80"/>
        <end position="97"/>
    </location>
</feature>
<evidence type="ECO:0000256" key="5">
    <source>
        <dbReference type="ARBA" id="ARBA00022519"/>
    </source>
</evidence>
<sequence>MSNLTPRSARRAGYALHVLTASGAVIGMLALQGVVDGEIRIALLWLIASQILDGLDGPIARGLDVEIHAPLIDGHILDLVVDYVTCVVVPVMFMLKFEMLPSKYEALIAGFIFLTSALWFARADLETEDHWFNGFPAVWNLAVPTFLVFDMTPTEVAIFTMVLGMSQLTNFKVPHIVRVDQLRRITLPFGMIYLADLTYLAWTYSDTMGVQSNIVSDAILIAFPFYLLCFGAYKTFEGWREREKKLSK</sequence>
<keyword evidence="9" id="KW-0443">Lipid metabolism</keyword>
<evidence type="ECO:0000256" key="11">
    <source>
        <dbReference type="ARBA" id="ARBA00023209"/>
    </source>
</evidence>
<keyword evidence="6" id="KW-0808">Transferase</keyword>
<dbReference type="GO" id="GO:0005886">
    <property type="term" value="C:plasma membrane"/>
    <property type="evidence" value="ECO:0007669"/>
    <property type="project" value="UniProtKB-SubCell"/>
</dbReference>
<dbReference type="EMBL" id="JNSK01000047">
    <property type="protein sequence ID" value="KGA17218.1"/>
    <property type="molecule type" value="Genomic_DNA"/>
</dbReference>
<keyword evidence="13" id="KW-1208">Phospholipid metabolism</keyword>
<keyword evidence="3" id="KW-1003">Cell membrane</keyword>
<evidence type="ECO:0000256" key="2">
    <source>
        <dbReference type="ARBA" id="ARBA00004429"/>
    </source>
</evidence>